<dbReference type="Pfam" id="PF13585">
    <property type="entry name" value="CHU_C"/>
    <property type="match status" value="1"/>
</dbReference>
<dbReference type="NCBIfam" id="TIGR04131">
    <property type="entry name" value="Bac_Flav_CTERM"/>
    <property type="match status" value="1"/>
</dbReference>
<dbReference type="InterPro" id="IPR003410">
    <property type="entry name" value="HYR_dom"/>
</dbReference>
<evidence type="ECO:0000313" key="3">
    <source>
        <dbReference type="EMBL" id="MFB9055617.1"/>
    </source>
</evidence>
<dbReference type="InterPro" id="IPR026341">
    <property type="entry name" value="T9SS_type_B"/>
</dbReference>
<dbReference type="EMBL" id="JBHMFC010000008">
    <property type="protein sequence ID" value="MFB9055617.1"/>
    <property type="molecule type" value="Genomic_DNA"/>
</dbReference>
<dbReference type="Proteomes" id="UP001589585">
    <property type="component" value="Unassembled WGS sequence"/>
</dbReference>
<protein>
    <submittedName>
        <fullName evidence="3">Gliding motility-associated C-terminal domain-containing protein</fullName>
    </submittedName>
</protein>
<accession>A0ABV5F860</accession>
<dbReference type="PANTHER" id="PTHR24273">
    <property type="entry name" value="FI04643P-RELATED"/>
    <property type="match status" value="1"/>
</dbReference>
<evidence type="ECO:0000259" key="2">
    <source>
        <dbReference type="PROSITE" id="PS50825"/>
    </source>
</evidence>
<dbReference type="InterPro" id="IPR025667">
    <property type="entry name" value="SprB_repeat"/>
</dbReference>
<organism evidence="3 4">
    <name type="scientific">Mariniflexile ostreae</name>
    <dbReference type="NCBI Taxonomy" id="1520892"/>
    <lineage>
        <taxon>Bacteria</taxon>
        <taxon>Pseudomonadati</taxon>
        <taxon>Bacteroidota</taxon>
        <taxon>Flavobacteriia</taxon>
        <taxon>Flavobacteriales</taxon>
        <taxon>Flavobacteriaceae</taxon>
        <taxon>Mariniflexile</taxon>
    </lineage>
</organism>
<evidence type="ECO:0000256" key="1">
    <source>
        <dbReference type="ARBA" id="ARBA00022737"/>
    </source>
</evidence>
<name>A0ABV5F860_9FLAO</name>
<dbReference type="Gene3D" id="2.60.40.10">
    <property type="entry name" value="Immunoglobulins"/>
    <property type="match status" value="1"/>
</dbReference>
<reference evidence="3 4" key="1">
    <citation type="submission" date="2024-09" db="EMBL/GenBank/DDBJ databases">
        <authorList>
            <person name="Sun Q."/>
            <person name="Mori K."/>
        </authorList>
    </citation>
    <scope>NUCLEOTIDE SEQUENCE [LARGE SCALE GENOMIC DNA]</scope>
    <source>
        <strain evidence="3 4">CECT 8622</strain>
    </source>
</reference>
<dbReference type="PANTHER" id="PTHR24273:SF32">
    <property type="entry name" value="HYALIN"/>
    <property type="match status" value="1"/>
</dbReference>
<proteinExistence type="predicted"/>
<dbReference type="Pfam" id="PF13573">
    <property type="entry name" value="SprB"/>
    <property type="match status" value="1"/>
</dbReference>
<dbReference type="Pfam" id="PF02494">
    <property type="entry name" value="HYR"/>
    <property type="match status" value="2"/>
</dbReference>
<dbReference type="PROSITE" id="PS50825">
    <property type="entry name" value="HYR"/>
    <property type="match status" value="2"/>
</dbReference>
<dbReference type="RefSeq" id="WP_379859807.1">
    <property type="nucleotide sequence ID" value="NZ_JBHMFC010000008.1"/>
</dbReference>
<feature type="domain" description="HYR" evidence="2">
    <location>
        <begin position="938"/>
        <end position="1016"/>
    </location>
</feature>
<evidence type="ECO:0000313" key="4">
    <source>
        <dbReference type="Proteomes" id="UP001589585"/>
    </source>
</evidence>
<keyword evidence="4" id="KW-1185">Reference proteome</keyword>
<sequence length="1443" mass="157446">MSKLYAIKLKAFINPIPMALVFMVLLSLKSFSQIRVPFNSRTSHFTPSKTTYNVKGDFTMLGNTNLTLINYEDDAHNGYKDMRYVDIDNDPNTLNSSRAELKLSDENGADPNCSNIIYAGLYWTGRSERDEVFGVMTSQTGHNEIYDGTSYTMTVSREGSANNYYPRYTFTASGSGTPVIFESLNSNNYQVRYSTNGGTTWAIANNQTVLSKTPNNDSVIISFDPITFGSGNNKLSIRALQRDEDFNENEYNNRIHAFAVQGKEFNKRKISLKGPMASSYTEFTADANDIYYPSGTDNDIFSGYTEVTDYVKTNGIGDYYVADIALREGNGSNIGYFGGWGMVVVYENSKMNWRDITIFDGHGFVDNNGVRDFELPVSGFNTAQNGNVNVKLGIMAGEGDNYYGGDYFNIRNAANTQWVPLSHSGNTANNFFNSSIITGNNTRFPNLINNTGLDINMFEIDNTNNAIIGNNQTSTTFQYGTSTDTYAIFNIVFSADAYVPETEGILTTTAINGHTPLSHATILPGEEVDYVLEIKNKGTEATENTVLTIPVPYTSKYKELSIAYHTYGPFSTPNAPYYNPNLGATGSIVWNLGTLPVSASPSDVLADISFSLSATKDCSILVNANCDSRIAVGGTITGEGAISKVAFNQQLIQGYETMGTCIGEPIPTPNIVTIDAEDYVNANCGDFTAIRDFFFCNIGTTAIETSKVKDAFPPGSKFYNEYPLTGTSVQYNASNPFPPTVGTSTYYAIHPGSSSCYYEFTIEVTSITSVPTVQDISYCLNETALPLSAVPSDAPTTPSAYTIYYYADNNPLTSAQSTIVPATTTAGETIYYAAEGYSNSCISPNRVPIKVTVRKAIEITIETIKNVSCNAGSDGAIAISVTEGSGNYTYEWDRNDTAIPDSNREDLENLMIGTYTLTVTDNDTECSVSKTFEVVTAIDVINPTITCPADITLNVDEDACEATNVTLETPITADNCGVATVEHDAPSNFPMGNTIVIWTVTDHAGNIQTCEQTVTVIDTIKPTIICPSNLSVNVDAEACDATNVTLELPTTADNCGVATVENDAPSSFPIGNTIVTWTVTDHAGNIQTCEQTVTVLDHTPPVFVESLPVDATYECDRVPDAKTLTATDACGTAEVTFNEERIEGACTSNYLLKRTWVATDLSGLTTSYTQTITVQDTQAPQTTTAFDKTIAVICDNIPAIPNLEFTDNCSTEVTVLFEETNAFDENNPSDYEIVRTWTVADACNNEAVFTQTVSVTLNELVTTTSDRACSDDGTIDLNDYLTNTDTSGTWTLMEGDALLDQHIFDPENVVLGDYKFHYTVANNGCLSTTFLTLEIHDECIVLPCGKEDVVISKVVTPNGDTFNDYFTIEGIETCGFVVELQIFNRWGAKIYENFNYKNDWNGYAHKSSVGNSDKVPNGTYYYIINLKDSGLKPFAKAFYIGTK</sequence>
<dbReference type="InterPro" id="IPR013783">
    <property type="entry name" value="Ig-like_fold"/>
</dbReference>
<keyword evidence="1" id="KW-0677">Repeat</keyword>
<gene>
    <name evidence="3" type="ORF">ACFFU9_02590</name>
</gene>
<comment type="caution">
    <text evidence="3">The sequence shown here is derived from an EMBL/GenBank/DDBJ whole genome shotgun (WGS) entry which is preliminary data.</text>
</comment>
<feature type="domain" description="HYR" evidence="2">
    <location>
        <begin position="1017"/>
        <end position="1097"/>
    </location>
</feature>